<protein>
    <recommendedName>
        <fullName evidence="7">phosphatidate cytidylyltransferase</fullName>
        <ecNumber evidence="7">2.7.7.41</ecNumber>
    </recommendedName>
    <alternativeName>
        <fullName evidence="19">CDP-diacylglycerol synthase</fullName>
    </alternativeName>
    <alternativeName>
        <fullName evidence="20">CDP-diglyceride pyrophosphorylase</fullName>
    </alternativeName>
    <alternativeName>
        <fullName evidence="21">CDP-diglyceride synthase</fullName>
    </alternativeName>
</protein>
<evidence type="ECO:0000256" key="8">
    <source>
        <dbReference type="ARBA" id="ARBA00022516"/>
    </source>
</evidence>
<evidence type="ECO:0000256" key="16">
    <source>
        <dbReference type="ARBA" id="ARBA00023209"/>
    </source>
</evidence>
<dbReference type="InterPro" id="IPR016720">
    <property type="entry name" value="PC_Trfase_euk"/>
</dbReference>
<comment type="similarity">
    <text evidence="6">Belongs to the CDS family.</text>
</comment>
<dbReference type="InterPro" id="IPR032675">
    <property type="entry name" value="LRR_dom_sf"/>
</dbReference>
<dbReference type="InterPro" id="IPR036322">
    <property type="entry name" value="WD40_repeat_dom_sf"/>
</dbReference>
<dbReference type="Pfam" id="PF01148">
    <property type="entry name" value="CTP_transf_1"/>
    <property type="match status" value="1"/>
</dbReference>
<feature type="region of interest" description="Disordered" evidence="23">
    <location>
        <begin position="1"/>
        <end position="48"/>
    </location>
</feature>
<dbReference type="GO" id="GO:0008654">
    <property type="term" value="P:phospholipid biosynthetic process"/>
    <property type="evidence" value="ECO:0007669"/>
    <property type="project" value="UniProtKB-KW"/>
</dbReference>
<evidence type="ECO:0000256" key="15">
    <source>
        <dbReference type="ARBA" id="ARBA00023136"/>
    </source>
</evidence>
<feature type="transmembrane region" description="Helical" evidence="24">
    <location>
        <begin position="323"/>
        <end position="343"/>
    </location>
</feature>
<dbReference type="Gene3D" id="3.80.10.10">
    <property type="entry name" value="Ribonuclease Inhibitor"/>
    <property type="match status" value="1"/>
</dbReference>
<dbReference type="GO" id="GO:0006281">
    <property type="term" value="P:DNA repair"/>
    <property type="evidence" value="ECO:0007669"/>
    <property type="project" value="InterPro"/>
</dbReference>
<dbReference type="GO" id="GO:0004605">
    <property type="term" value="F:phosphatidate cytidylyltransferase activity"/>
    <property type="evidence" value="ECO:0007669"/>
    <property type="project" value="UniProtKB-EC"/>
</dbReference>
<comment type="pathway">
    <text evidence="4">Phospholipid metabolism; CDP-diacylglycerol biosynthesis; CDP-diacylglycerol from sn-glycerol 3-phosphate: step 3/3.</text>
</comment>
<comment type="caution">
    <text evidence="26">The sequence shown here is derived from an EMBL/GenBank/DDBJ whole genome shotgun (WGS) entry which is preliminary data.</text>
</comment>
<keyword evidence="13 24" id="KW-1133">Transmembrane helix</keyword>
<reference evidence="26" key="1">
    <citation type="submission" date="2020-05" db="EMBL/GenBank/DDBJ databases">
        <title>Phylogenomic resolution of chytrid fungi.</title>
        <authorList>
            <person name="Stajich J.E."/>
            <person name="Amses K."/>
            <person name="Simmons R."/>
            <person name="Seto K."/>
            <person name="Myers J."/>
            <person name="Bonds A."/>
            <person name="Quandt C.A."/>
            <person name="Barry K."/>
            <person name="Liu P."/>
            <person name="Grigoriev I."/>
            <person name="Longcore J.E."/>
            <person name="James T.Y."/>
        </authorList>
    </citation>
    <scope>NUCLEOTIDE SEQUENCE</scope>
    <source>
        <strain evidence="26">JEL0476</strain>
    </source>
</reference>
<dbReference type="PROSITE" id="PS50082">
    <property type="entry name" value="WD_REPEATS_2"/>
    <property type="match status" value="3"/>
</dbReference>
<feature type="compositionally biased region" description="Polar residues" evidence="23">
    <location>
        <begin position="1155"/>
        <end position="1177"/>
    </location>
</feature>
<feature type="transmembrane region" description="Helical" evidence="24">
    <location>
        <begin position="124"/>
        <end position="141"/>
    </location>
</feature>
<dbReference type="InterPro" id="IPR001680">
    <property type="entry name" value="WD40_rpt"/>
</dbReference>
<feature type="compositionally biased region" description="Basic and acidic residues" evidence="23">
    <location>
        <begin position="35"/>
        <end position="45"/>
    </location>
</feature>
<dbReference type="Pfam" id="PF00400">
    <property type="entry name" value="WD40"/>
    <property type="match status" value="3"/>
</dbReference>
<name>A0AAD5XVU2_9FUNG</name>
<evidence type="ECO:0000256" key="3">
    <source>
        <dbReference type="ARBA" id="ARBA00004141"/>
    </source>
</evidence>
<evidence type="ECO:0000256" key="2">
    <source>
        <dbReference type="ARBA" id="ARBA00004123"/>
    </source>
</evidence>
<dbReference type="SMART" id="SM00367">
    <property type="entry name" value="LRR_CC"/>
    <property type="match status" value="2"/>
</dbReference>
<evidence type="ECO:0000259" key="25">
    <source>
        <dbReference type="Pfam" id="PF08573"/>
    </source>
</evidence>
<gene>
    <name evidence="26" type="ORF">HK099_004135</name>
</gene>
<proteinExistence type="inferred from homology"/>
<feature type="compositionally biased region" description="Polar residues" evidence="23">
    <location>
        <begin position="1828"/>
        <end position="1841"/>
    </location>
</feature>
<feature type="repeat" description="WD" evidence="22">
    <location>
        <begin position="1262"/>
        <end position="1302"/>
    </location>
</feature>
<dbReference type="EMBL" id="JADGJW010000285">
    <property type="protein sequence ID" value="KAJ3220637.1"/>
    <property type="molecule type" value="Genomic_DNA"/>
</dbReference>
<feature type="transmembrane region" description="Helical" evidence="24">
    <location>
        <begin position="176"/>
        <end position="194"/>
    </location>
</feature>
<dbReference type="GO" id="GO:0005634">
    <property type="term" value="C:nucleus"/>
    <property type="evidence" value="ECO:0007669"/>
    <property type="project" value="UniProtKB-SubCell"/>
</dbReference>
<evidence type="ECO:0000256" key="17">
    <source>
        <dbReference type="ARBA" id="ARBA00023242"/>
    </source>
</evidence>
<feature type="transmembrane region" description="Helical" evidence="24">
    <location>
        <begin position="66"/>
        <end position="85"/>
    </location>
</feature>
<keyword evidence="14" id="KW-0443">Lipid metabolism</keyword>
<feature type="repeat" description="WD" evidence="22">
    <location>
        <begin position="1211"/>
        <end position="1252"/>
    </location>
</feature>
<evidence type="ECO:0000256" key="18">
    <source>
        <dbReference type="ARBA" id="ARBA00023264"/>
    </source>
</evidence>
<evidence type="ECO:0000256" key="6">
    <source>
        <dbReference type="ARBA" id="ARBA00010185"/>
    </source>
</evidence>
<keyword evidence="10 24" id="KW-0812">Transmembrane</keyword>
<dbReference type="EC" id="2.7.7.41" evidence="7"/>
<evidence type="ECO:0000256" key="14">
    <source>
        <dbReference type="ARBA" id="ARBA00023098"/>
    </source>
</evidence>
<evidence type="ECO:0000256" key="4">
    <source>
        <dbReference type="ARBA" id="ARBA00005119"/>
    </source>
</evidence>
<accession>A0AAD5XVU2</accession>
<dbReference type="PANTHER" id="PTHR13773:SF8">
    <property type="entry name" value="PHOSPHATIDATE CYTIDYLYLTRANSFERASE, PHOTORECEPTOR-SPECIFIC"/>
    <property type="match status" value="1"/>
</dbReference>
<evidence type="ECO:0000256" key="9">
    <source>
        <dbReference type="ARBA" id="ARBA00022679"/>
    </source>
</evidence>
<keyword evidence="17" id="KW-0539">Nucleus</keyword>
<feature type="transmembrane region" description="Helical" evidence="24">
    <location>
        <begin position="238"/>
        <end position="256"/>
    </location>
</feature>
<feature type="region of interest" description="Disordered" evidence="23">
    <location>
        <begin position="2222"/>
        <end position="2277"/>
    </location>
</feature>
<dbReference type="SUPFAM" id="SSF52047">
    <property type="entry name" value="RNI-like"/>
    <property type="match status" value="1"/>
</dbReference>
<dbReference type="SUPFAM" id="SSF50978">
    <property type="entry name" value="WD40 repeat-like"/>
    <property type="match status" value="1"/>
</dbReference>
<dbReference type="InterPro" id="IPR006553">
    <property type="entry name" value="Leu-rich_rpt_Cys-con_subtyp"/>
</dbReference>
<evidence type="ECO:0000256" key="20">
    <source>
        <dbReference type="ARBA" id="ARBA00032396"/>
    </source>
</evidence>
<dbReference type="PROSITE" id="PS50294">
    <property type="entry name" value="WD_REPEATS_REGION"/>
    <property type="match status" value="2"/>
</dbReference>
<evidence type="ECO:0000256" key="7">
    <source>
        <dbReference type="ARBA" id="ARBA00012487"/>
    </source>
</evidence>
<keyword evidence="16" id="KW-0594">Phospholipid biosynthesis</keyword>
<dbReference type="InterPro" id="IPR013882">
    <property type="entry name" value="Ctp1_C"/>
</dbReference>
<keyword evidence="11" id="KW-0548">Nucleotidyltransferase</keyword>
<evidence type="ECO:0000256" key="5">
    <source>
        <dbReference type="ARBA" id="ARBA00005189"/>
    </source>
</evidence>
<keyword evidence="18" id="KW-1208">Phospholipid metabolism</keyword>
<keyword evidence="27" id="KW-1185">Reference proteome</keyword>
<evidence type="ECO:0000256" key="19">
    <source>
        <dbReference type="ARBA" id="ARBA00029893"/>
    </source>
</evidence>
<feature type="region of interest" description="Disordered" evidence="23">
    <location>
        <begin position="1153"/>
        <end position="1177"/>
    </location>
</feature>
<evidence type="ECO:0000256" key="13">
    <source>
        <dbReference type="ARBA" id="ARBA00022989"/>
    </source>
</evidence>
<feature type="region of interest" description="Disordered" evidence="23">
    <location>
        <begin position="2067"/>
        <end position="2088"/>
    </location>
</feature>
<comment type="catalytic activity">
    <reaction evidence="1">
        <text>a 1,2-diacyl-sn-glycero-3-phosphate + CTP + H(+) = a CDP-1,2-diacyl-sn-glycerol + diphosphate</text>
        <dbReference type="Rhea" id="RHEA:16229"/>
        <dbReference type="ChEBI" id="CHEBI:15378"/>
        <dbReference type="ChEBI" id="CHEBI:33019"/>
        <dbReference type="ChEBI" id="CHEBI:37563"/>
        <dbReference type="ChEBI" id="CHEBI:58332"/>
        <dbReference type="ChEBI" id="CHEBI:58608"/>
        <dbReference type="EC" id="2.7.7.41"/>
    </reaction>
</comment>
<dbReference type="PANTHER" id="PTHR13773">
    <property type="entry name" value="PHOSPHATIDATE CYTIDYLYLTRANSFERASE"/>
    <property type="match status" value="1"/>
</dbReference>
<feature type="repeat" description="WD" evidence="22">
    <location>
        <begin position="1305"/>
        <end position="1344"/>
    </location>
</feature>
<evidence type="ECO:0000256" key="11">
    <source>
        <dbReference type="ARBA" id="ARBA00022695"/>
    </source>
</evidence>
<keyword evidence="15 24" id="KW-0472">Membrane</keyword>
<evidence type="ECO:0000313" key="27">
    <source>
        <dbReference type="Proteomes" id="UP001211065"/>
    </source>
</evidence>
<dbReference type="InterPro" id="IPR015943">
    <property type="entry name" value="WD40/YVTN_repeat-like_dom_sf"/>
</dbReference>
<sequence length="2277" mass="257859">MQRKKKSKGSIEDLHSNPSQNQSNSNNPSDQNINSEKDELDKTKEPSQPGVVLLSNESMSTKWKNWWVRFTWTCVMVCGIITVLLSGHVWVILVVIAVQAQIFKEVISIADIPSKDKKLPFFRPLNWFIIIVLVDAFLMPLATHHRFISLILYIIGFILFVMNLKKGHYKFQFTQFAWTHMTLLMVVCQSHFIINNIFEGLFWFVLPISLVVVNDVMAYVFGFFFGRTPLIQLSPKKTWEGFIGAFLSTLIWGFFFSKFLSSFPYMICPMNSFNPVSNKNSVCQPNAVFIPVQYYLLPSTQALISHLTFGKEVKFLFISSVQFHALIMATFASLIAPFGGFFASGMKRAFKIKDFGDSIPGHGGMTDRSSVPIKNINKLRKMHQCDFDSLARTVCDAIDILQENLHFVIKNEINEKVFKYQSTIASLEYFLGKNKKEELKLTNIYVKFFLYQQKEMIPVPQKKRPILFKPTRCTTSPTTPSPKQSKGTEVVKKSTEILSIDENVKVEIESKNKKKLVFSKSLITRIIKFIFIFSVNNKKKEKSIVELEKKIFFRDVQVNLYNFSLVNSDWNEVSNSFLWLNPNLSSTKDLSKLVYCSVLSGIRMQQQNAKFDKSEFSSMQTNPTSIDKCDLKIITDNNNLATIIKKKYNFKKNLNLVFNLKRSNLGLYLKRLNLIETKIDYQNRNFLKNLCSSFPHIQVLIWSSNPILESTLFEIFKNCKDLKKLSLSGPIISKKQLKNSEACTADDAEYLEVVQQGLARLTHLEILDFEDDITDSTESPTKVCSPSSFLPTPTESMGNFKVPSSNKQTINEEIYFGSKSSKGKSVSLDQLSGKSLTSNSKVKKLANEKLKEINKIISISPTLLQPSAVQPETNLSGEKQIVRDLPRLLKKSFVGVLEHLSLSGNSTSDLVVSIVRLSNGLKHALLNDCNNLTDRAAILLAANCGFTLTKISFKNCNLISDESIYEIRQYCHKLQYLDLTRTSITDKALEILADDLGEEDNNWEGLKGLYLEQTSICSDGGVKLDQYIKSFGCKLVDLNLLNCNFSLSKSESEAIFNTFNSFSDFSNFERFDCRNTFNLSSDYNGTRNSKVGKTSVSSNLVTKNGNGLEDEITKFVLNFVNLNTFNLGVLGVETTPFIEELYVKFPNEDEEKQDTQSILSKTDSSSNLTTSTKESKANSLNSHTFNANSIKNKLLREKQSKFLNKLTLNQTIQATGPITCVKFSFDGLYLAIASQDGILSIWHINNSTSANEIYFNNPYLVFTGHKDAIIDITWSRNNFIASSSLDKTVRLWHVKEPECLCSFIHRDAVASVRFHPFDDRYLLTGSLDSRLRIWAIHEKKVLYWNELPNNGYITAVSFTHDGSMVVVGTFNGDCIFYEFEELKYNTQISIHSNSNKKSKITAIEPILNDANNLGGEKSLLLISSNDSKLRVYSLRDKSLVCKYKGADTKNTQLRGCVDDDGKFIFCGGSDSCVHAWLIDCKNNSGVLNNIRAEANVKHSVEKFQAVEDQAILTCVQIAPKILREQVNEMQNIAPPMKDYSRSITSESSADMYKADLEGAILAVGDNYGRVLIYENVEKRLNLNFQNISFSSSLSPNSINFSPSYRNGNLSADQVSIQLSPTVLNYTPVKEVFPQNKNNTGIKSGLKKSSSINTFENRSSVSAAPERKNNRVSTLPINYRIPPMGSSSGQKKSLEGIGETHFLARTSDRSRVEVLNQNILKKNEILELKNLLLDKEKLLFDKDKVINEKKVDLITLKESESRSLDIISKLKKQLESFKVENDRLFACLSYIKKSENFKSGKVEDIISSFSKKRKASASLLTEENLNMKSESAGSVNSSPHTNSSTISLSKKTKKSISPNKKLKTNVNLLQLNIIENFNSPSKENTLQIISDKDHSDEIFVSNKYSARKKNSVTPKKKKFLQERQFDQEKLLKKAVNFDEVALNKNKPTIANNVESKIAESSALHENVSSKKINDEKLRNNFSFKEEKQITTPKSSNSKFETSSRYTISDVHLKEKDDLIINGSGLENWRDDVLVNDTEVGTTLDSITRLKSNEVSPSSQQHRVFSGENVVSSKNARRQNFSPGKSKVNNYKNQTDVRLDVLSSPLKINSKNEEVNYKLKNETLSNNCGDSSAISFEIATEVCPKKNKSKEENCQRFLEEKINEAMDSKYKSDFESIKKNNSDINYKYKEVVRGKDERKKLHGKDCECCSNYYKSTIDLPPLKEMGGYTSKDSRIQTNSRHRGEERMASPPGYWEPEFPSTQEVKKLKEEGKARNRNKK</sequence>
<evidence type="ECO:0000256" key="21">
    <source>
        <dbReference type="ARBA" id="ARBA00033406"/>
    </source>
</evidence>
<keyword evidence="22" id="KW-0853">WD repeat</keyword>
<feature type="domain" description="DNA endonuclease activator Ctp1 C-terminal" evidence="25">
    <location>
        <begin position="2185"/>
        <end position="2221"/>
    </location>
</feature>
<evidence type="ECO:0000256" key="23">
    <source>
        <dbReference type="SAM" id="MobiDB-lite"/>
    </source>
</evidence>
<dbReference type="SMART" id="SM00320">
    <property type="entry name" value="WD40"/>
    <property type="match status" value="6"/>
</dbReference>
<feature type="transmembrane region" description="Helical" evidence="24">
    <location>
        <begin position="200"/>
        <end position="226"/>
    </location>
</feature>
<feature type="transmembrane region" description="Helical" evidence="24">
    <location>
        <begin position="147"/>
        <end position="164"/>
    </location>
</feature>
<evidence type="ECO:0000256" key="24">
    <source>
        <dbReference type="SAM" id="Phobius"/>
    </source>
</evidence>
<feature type="compositionally biased region" description="Basic and acidic residues" evidence="23">
    <location>
        <begin position="2261"/>
        <end position="2271"/>
    </location>
</feature>
<keyword evidence="12" id="KW-0227">DNA damage</keyword>
<dbReference type="GO" id="GO:0005789">
    <property type="term" value="C:endoplasmic reticulum membrane"/>
    <property type="evidence" value="ECO:0007669"/>
    <property type="project" value="TreeGrafter"/>
</dbReference>
<evidence type="ECO:0000256" key="22">
    <source>
        <dbReference type="PROSITE-ProRule" id="PRU00221"/>
    </source>
</evidence>
<evidence type="ECO:0000256" key="1">
    <source>
        <dbReference type="ARBA" id="ARBA00001698"/>
    </source>
</evidence>
<evidence type="ECO:0000256" key="12">
    <source>
        <dbReference type="ARBA" id="ARBA00022763"/>
    </source>
</evidence>
<evidence type="ECO:0000313" key="26">
    <source>
        <dbReference type="EMBL" id="KAJ3220637.1"/>
    </source>
</evidence>
<dbReference type="Proteomes" id="UP001211065">
    <property type="component" value="Unassembled WGS sequence"/>
</dbReference>
<comment type="subcellular location">
    <subcellularLocation>
        <location evidence="3">Membrane</location>
        <topology evidence="3">Multi-pass membrane protein</topology>
    </subcellularLocation>
    <subcellularLocation>
        <location evidence="2">Nucleus</location>
    </subcellularLocation>
</comment>
<keyword evidence="9" id="KW-0808">Transferase</keyword>
<comment type="pathway">
    <text evidence="5">Lipid metabolism.</text>
</comment>
<keyword evidence="8" id="KW-0444">Lipid biosynthesis</keyword>
<evidence type="ECO:0000256" key="10">
    <source>
        <dbReference type="ARBA" id="ARBA00022692"/>
    </source>
</evidence>
<organism evidence="26 27">
    <name type="scientific">Clydaea vesicula</name>
    <dbReference type="NCBI Taxonomy" id="447962"/>
    <lineage>
        <taxon>Eukaryota</taxon>
        <taxon>Fungi</taxon>
        <taxon>Fungi incertae sedis</taxon>
        <taxon>Chytridiomycota</taxon>
        <taxon>Chytridiomycota incertae sedis</taxon>
        <taxon>Chytridiomycetes</taxon>
        <taxon>Lobulomycetales</taxon>
        <taxon>Lobulomycetaceae</taxon>
        <taxon>Clydaea</taxon>
    </lineage>
</organism>
<feature type="compositionally biased region" description="Low complexity" evidence="23">
    <location>
        <begin position="1842"/>
        <end position="1856"/>
    </location>
</feature>
<dbReference type="Gene3D" id="2.130.10.10">
    <property type="entry name" value="YVTN repeat-like/Quinoprotein amine dehydrogenase"/>
    <property type="match status" value="1"/>
</dbReference>
<feature type="compositionally biased region" description="Low complexity" evidence="23">
    <location>
        <begin position="16"/>
        <end position="34"/>
    </location>
</feature>
<dbReference type="Pfam" id="PF08573">
    <property type="entry name" value="SAE2"/>
    <property type="match status" value="2"/>
</dbReference>
<feature type="region of interest" description="Disordered" evidence="23">
    <location>
        <begin position="1828"/>
        <end position="1856"/>
    </location>
</feature>
<feature type="domain" description="DNA endonuclease activator Ctp1 C-terminal" evidence="25">
    <location>
        <begin position="2230"/>
        <end position="2261"/>
    </location>
</feature>